<name>A0A9P6U1E1_9FUNG</name>
<evidence type="ECO:0000256" key="1">
    <source>
        <dbReference type="ARBA" id="ARBA00004245"/>
    </source>
</evidence>
<dbReference type="GO" id="GO:0051321">
    <property type="term" value="P:meiotic cell cycle"/>
    <property type="evidence" value="ECO:0007669"/>
    <property type="project" value="TreeGrafter"/>
</dbReference>
<evidence type="ECO:0000256" key="4">
    <source>
        <dbReference type="ARBA" id="ARBA00023212"/>
    </source>
</evidence>
<dbReference type="GO" id="GO:0000922">
    <property type="term" value="C:spindle pole"/>
    <property type="evidence" value="ECO:0007669"/>
    <property type="project" value="InterPro"/>
</dbReference>
<dbReference type="GO" id="GO:0051011">
    <property type="term" value="F:microtubule minus-end binding"/>
    <property type="evidence" value="ECO:0007669"/>
    <property type="project" value="TreeGrafter"/>
</dbReference>
<keyword evidence="7" id="KW-1185">Reference proteome</keyword>
<evidence type="ECO:0000256" key="5">
    <source>
        <dbReference type="SAM" id="MobiDB-lite"/>
    </source>
</evidence>
<dbReference type="AlphaFoldDB" id="A0A9P6U1E1"/>
<dbReference type="GO" id="GO:0031122">
    <property type="term" value="P:cytoplasmic microtubule organization"/>
    <property type="evidence" value="ECO:0007669"/>
    <property type="project" value="TreeGrafter"/>
</dbReference>
<evidence type="ECO:0000313" key="7">
    <source>
        <dbReference type="Proteomes" id="UP000807716"/>
    </source>
</evidence>
<feature type="compositionally biased region" description="Basic and acidic residues" evidence="5">
    <location>
        <begin position="207"/>
        <end position="216"/>
    </location>
</feature>
<dbReference type="Proteomes" id="UP000807716">
    <property type="component" value="Unassembled WGS sequence"/>
</dbReference>
<dbReference type="PANTHER" id="PTHR19302:SF33">
    <property type="entry name" value="GAMMA-TUBULIN COMPLEX COMPONENT 5"/>
    <property type="match status" value="1"/>
</dbReference>
<proteinExistence type="predicted"/>
<feature type="region of interest" description="Disordered" evidence="5">
    <location>
        <begin position="207"/>
        <end position="235"/>
    </location>
</feature>
<evidence type="ECO:0000256" key="2">
    <source>
        <dbReference type="ARBA" id="ARBA00022490"/>
    </source>
</evidence>
<accession>A0A9P6U1E1</accession>
<feature type="compositionally biased region" description="Basic residues" evidence="5">
    <location>
        <begin position="1027"/>
        <end position="1037"/>
    </location>
</feature>
<dbReference type="InterPro" id="IPR042241">
    <property type="entry name" value="GCP_C_sf"/>
</dbReference>
<dbReference type="GO" id="GO:0007020">
    <property type="term" value="P:microtubule nucleation"/>
    <property type="evidence" value="ECO:0007669"/>
    <property type="project" value="InterPro"/>
</dbReference>
<dbReference type="GO" id="GO:0051225">
    <property type="term" value="P:spindle assembly"/>
    <property type="evidence" value="ECO:0007669"/>
    <property type="project" value="TreeGrafter"/>
</dbReference>
<keyword evidence="2" id="KW-0963">Cytoplasm</keyword>
<comment type="caution">
    <text evidence="6">The sequence shown here is derived from an EMBL/GenBank/DDBJ whole genome shotgun (WGS) entry which is preliminary data.</text>
</comment>
<dbReference type="InterPro" id="IPR007259">
    <property type="entry name" value="GCP"/>
</dbReference>
<dbReference type="GO" id="GO:0000930">
    <property type="term" value="C:gamma-tubulin complex"/>
    <property type="evidence" value="ECO:0007669"/>
    <property type="project" value="TreeGrafter"/>
</dbReference>
<comment type="subcellular location">
    <subcellularLocation>
        <location evidence="1">Cytoplasm</location>
        <location evidence="1">Cytoskeleton</location>
    </subcellularLocation>
</comment>
<feature type="region of interest" description="Disordered" evidence="5">
    <location>
        <begin position="867"/>
        <end position="894"/>
    </location>
</feature>
<dbReference type="EMBL" id="JAAAJB010000458">
    <property type="protein sequence ID" value="KAG0255495.1"/>
    <property type="molecule type" value="Genomic_DNA"/>
</dbReference>
<reference evidence="6" key="1">
    <citation type="journal article" date="2020" name="Fungal Divers.">
        <title>Resolving the Mortierellaceae phylogeny through synthesis of multi-gene phylogenetics and phylogenomics.</title>
        <authorList>
            <person name="Vandepol N."/>
            <person name="Liber J."/>
            <person name="Desiro A."/>
            <person name="Na H."/>
            <person name="Kennedy M."/>
            <person name="Barry K."/>
            <person name="Grigoriev I.V."/>
            <person name="Miller A.N."/>
            <person name="O'Donnell K."/>
            <person name="Stajich J.E."/>
            <person name="Bonito G."/>
        </authorList>
    </citation>
    <scope>NUCLEOTIDE SEQUENCE</scope>
    <source>
        <strain evidence="6">BC1065</strain>
    </source>
</reference>
<feature type="compositionally biased region" description="Polar residues" evidence="5">
    <location>
        <begin position="220"/>
        <end position="235"/>
    </location>
</feature>
<feature type="compositionally biased region" description="Basic and acidic residues" evidence="5">
    <location>
        <begin position="938"/>
        <end position="977"/>
    </location>
</feature>
<gene>
    <name evidence="6" type="ORF">DFQ27_006224</name>
</gene>
<feature type="compositionally biased region" description="Acidic residues" evidence="5">
    <location>
        <begin position="914"/>
        <end position="933"/>
    </location>
</feature>
<dbReference type="OrthoDB" id="66546at2759"/>
<feature type="region of interest" description="Disordered" evidence="5">
    <location>
        <begin position="1076"/>
        <end position="1111"/>
    </location>
</feature>
<protein>
    <submittedName>
        <fullName evidence="6">Uncharacterized protein</fullName>
    </submittedName>
</protein>
<feature type="region of interest" description="Disordered" evidence="5">
    <location>
        <begin position="135"/>
        <end position="161"/>
    </location>
</feature>
<evidence type="ECO:0000313" key="6">
    <source>
        <dbReference type="EMBL" id="KAG0255495.1"/>
    </source>
</evidence>
<sequence length="1121" mass="126682">MRRQKPPATLPPAAVKLVQCVTGAQPGDALFDGYAQYVCNHLYEVGGLGSNRNKYFERSTIDRRIKGLAEKFSLRGQGDRAHALEEYLKRIRELAPALLNVDTTTAAPSSTRDAENVLSCILLVLLELSESPTSVALHRPPTDGYSIPRSLQQHKQPKVDEATKNRALWQSILKEEPLEGEHWATVRDVELDSDDSDYDEMSLKNVGEKTEGHQQAEGEQGSSQHRSGPRTATTLGHFNQHHSLRRQEEEAGILRDLENLQYWQASNISKKRHERVQAQHQLSSNIQEPGSVNVGLEQFQNDAFAANTLPIDELDLIQETLLMLLGEYSICFMRDQNQTIRVCVTVFEAIWHEGLYPQENAYIPNEPLLFFINNMNTQPQKGIIMSHVSPDTLNNILLEMSTHGTHLCKIEHIAQGVCSQPIHAIGKIVQTFASSTLSIVREKRNLFSRLQHRYRYGNPERPRHSQLLVSLLELNPSVDLFSNDFWESGYSFQADISEGIDSSLVTKLLIPSFFKADDLDMILYIGKAVRILECANGLEALNDQSMNTTFAETLTTRIFGDQNSQRNSPREVTLTPKSGMAGIIAAQFPLWTRPKTAPPSNASGLHHPSSSVLNSMWNSTDLALSSTALTTNFQWLLDRELTEAIKGQYARINRGIHDTMTGKCRLWWHIDGMCSFYLMMNGEIMNDFSLALFKKLMLTQHGASSSYARRQLDLDSYSLGAMFSNLAEQHRWPMRAFATVRHHSSAEIQKSSKSLHPTLGQIEDVEFDYMVLDAQRKEFEHELKKRQGSLDLDELVRFTTAFVRTGHERLFLGSKALPLLRSFKGLLELTLDFTKWMTKFLAVQDQRAMMDEDEGIATAGTATAAGRSSLITRKNHRLSRSNVRGHAAGEGGMSRHRVSFGASQIHRHTAGMADSDEDDEAEEDEEEDEEDNDGNSNEFDHGDEERGMDEDSFRHLAAEKRSHDDESHSLERAHEDIEMAEVPGRVPRSKPKKQKTSLTSARGMQEEEGPSHSHPQQQRQEQQQQKQQRRQQQRRSKLVGENEDQYFMSKLQELEHELIRRKRFLADNLKIIVQSNVAKKSSRLGDTAHRGSNGRSGYDDENASPQESGSSYLQGLIYALS</sequence>
<feature type="compositionally biased region" description="Low complexity" evidence="5">
    <location>
        <begin position="1016"/>
        <end position="1026"/>
    </location>
</feature>
<keyword evidence="4" id="KW-0206">Cytoskeleton</keyword>
<dbReference type="Gene3D" id="1.20.120.1900">
    <property type="entry name" value="Gamma-tubulin complex, C-terminal domain"/>
    <property type="match status" value="1"/>
</dbReference>
<feature type="region of interest" description="Disordered" evidence="5">
    <location>
        <begin position="907"/>
        <end position="1045"/>
    </location>
</feature>
<dbReference type="GO" id="GO:0005874">
    <property type="term" value="C:microtubule"/>
    <property type="evidence" value="ECO:0007669"/>
    <property type="project" value="UniProtKB-KW"/>
</dbReference>
<dbReference type="PANTHER" id="PTHR19302">
    <property type="entry name" value="GAMMA TUBULIN COMPLEX PROTEIN"/>
    <property type="match status" value="1"/>
</dbReference>
<dbReference type="GO" id="GO:0043015">
    <property type="term" value="F:gamma-tubulin binding"/>
    <property type="evidence" value="ECO:0007669"/>
    <property type="project" value="InterPro"/>
</dbReference>
<evidence type="ECO:0000256" key="3">
    <source>
        <dbReference type="ARBA" id="ARBA00022701"/>
    </source>
</evidence>
<organism evidence="6 7">
    <name type="scientific">Actinomortierella ambigua</name>
    <dbReference type="NCBI Taxonomy" id="1343610"/>
    <lineage>
        <taxon>Eukaryota</taxon>
        <taxon>Fungi</taxon>
        <taxon>Fungi incertae sedis</taxon>
        <taxon>Mucoromycota</taxon>
        <taxon>Mortierellomycotina</taxon>
        <taxon>Mortierellomycetes</taxon>
        <taxon>Mortierellales</taxon>
        <taxon>Mortierellaceae</taxon>
        <taxon>Actinomortierella</taxon>
    </lineage>
</organism>
<dbReference type="GO" id="GO:0000278">
    <property type="term" value="P:mitotic cell cycle"/>
    <property type="evidence" value="ECO:0007669"/>
    <property type="project" value="TreeGrafter"/>
</dbReference>
<keyword evidence="3" id="KW-0493">Microtubule</keyword>